<accession>A0AAD5SPK9</accession>
<name>A0AAD5SPK9_9FUNG</name>
<dbReference type="AlphaFoldDB" id="A0AAD5SPK9"/>
<feature type="non-terminal residue" evidence="1">
    <location>
        <position position="1"/>
    </location>
</feature>
<dbReference type="EMBL" id="JADGJH010004123">
    <property type="protein sequence ID" value="KAJ3087151.1"/>
    <property type="molecule type" value="Genomic_DNA"/>
</dbReference>
<gene>
    <name evidence="1" type="ORF">HK100_008467</name>
</gene>
<proteinExistence type="predicted"/>
<sequence length="237" mass="27896">RQCTAPLLLLYQHHMEKTEVANERHLWALLRANILNNDTKAVLIQYLQLRTGANTFSVEYCYGKDAISGISGLYAVNGVGLQMLRKDIRNYLSSEFYHDVDIQNCLPQIFFYLFDKCKISCLHLDTYIRECPRILEEQSLDKKQVISMIFDEKPEITDKFFKDIHDKVHNNLIPKLKTNDCYLQIWNNTKVDTKNRNRCFLARVVFDIENDILLTMNQFFEQKKWSLAVLVFEGVMI</sequence>
<dbReference type="Proteomes" id="UP001211907">
    <property type="component" value="Unassembled WGS sequence"/>
</dbReference>
<keyword evidence="2" id="KW-1185">Reference proteome</keyword>
<comment type="caution">
    <text evidence="1">The sequence shown here is derived from an EMBL/GenBank/DDBJ whole genome shotgun (WGS) entry which is preliminary data.</text>
</comment>
<organism evidence="1 2">
    <name type="scientific">Physocladia obscura</name>
    <dbReference type="NCBI Taxonomy" id="109957"/>
    <lineage>
        <taxon>Eukaryota</taxon>
        <taxon>Fungi</taxon>
        <taxon>Fungi incertae sedis</taxon>
        <taxon>Chytridiomycota</taxon>
        <taxon>Chytridiomycota incertae sedis</taxon>
        <taxon>Chytridiomycetes</taxon>
        <taxon>Chytridiales</taxon>
        <taxon>Chytriomycetaceae</taxon>
        <taxon>Physocladia</taxon>
    </lineage>
</organism>
<evidence type="ECO:0000313" key="1">
    <source>
        <dbReference type="EMBL" id="KAJ3087151.1"/>
    </source>
</evidence>
<protein>
    <submittedName>
        <fullName evidence="1">Uncharacterized protein</fullName>
    </submittedName>
</protein>
<reference evidence="1" key="1">
    <citation type="submission" date="2020-05" db="EMBL/GenBank/DDBJ databases">
        <title>Phylogenomic resolution of chytrid fungi.</title>
        <authorList>
            <person name="Stajich J.E."/>
            <person name="Amses K."/>
            <person name="Simmons R."/>
            <person name="Seto K."/>
            <person name="Myers J."/>
            <person name="Bonds A."/>
            <person name="Quandt C.A."/>
            <person name="Barry K."/>
            <person name="Liu P."/>
            <person name="Grigoriev I."/>
            <person name="Longcore J.E."/>
            <person name="James T.Y."/>
        </authorList>
    </citation>
    <scope>NUCLEOTIDE SEQUENCE</scope>
    <source>
        <strain evidence="1">JEL0513</strain>
    </source>
</reference>
<evidence type="ECO:0000313" key="2">
    <source>
        <dbReference type="Proteomes" id="UP001211907"/>
    </source>
</evidence>